<dbReference type="Proteomes" id="UP000823775">
    <property type="component" value="Unassembled WGS sequence"/>
</dbReference>
<evidence type="ECO:0000313" key="2">
    <source>
        <dbReference type="Proteomes" id="UP000823775"/>
    </source>
</evidence>
<comment type="caution">
    <text evidence="1">The sequence shown here is derived from an EMBL/GenBank/DDBJ whole genome shotgun (WGS) entry which is preliminary data.</text>
</comment>
<dbReference type="PANTHER" id="PTHR47253:SF4">
    <property type="entry name" value="ISOCHORISMATE SYNTHASE 2, CHLOROPLASTIC"/>
    <property type="match status" value="1"/>
</dbReference>
<protein>
    <submittedName>
        <fullName evidence="1">Uncharacterized protein</fullName>
    </submittedName>
</protein>
<name>A0ABS8WJE6_DATST</name>
<keyword evidence="2" id="KW-1185">Reference proteome</keyword>
<gene>
    <name evidence="1" type="ORF">HAX54_045145</name>
</gene>
<sequence>MHKKKIEAVCSSVLIEPKKAIRKFPRVQHLYARLRGRLQAEDDEIFSSCKMLICINLRLPYEPGMLSAWKCCDYHWDKL</sequence>
<reference evidence="1 2" key="1">
    <citation type="journal article" date="2021" name="BMC Genomics">
        <title>Datura genome reveals duplications of psychoactive alkaloid biosynthetic genes and high mutation rate following tissue culture.</title>
        <authorList>
            <person name="Rajewski A."/>
            <person name="Carter-House D."/>
            <person name="Stajich J."/>
            <person name="Litt A."/>
        </authorList>
    </citation>
    <scope>NUCLEOTIDE SEQUENCE [LARGE SCALE GENOMIC DNA]</scope>
    <source>
        <strain evidence="1">AR-01</strain>
    </source>
</reference>
<dbReference type="InterPro" id="IPR044250">
    <property type="entry name" value="MenF-like"/>
</dbReference>
<dbReference type="PANTHER" id="PTHR47253">
    <property type="match status" value="1"/>
</dbReference>
<accession>A0ABS8WJE6</accession>
<evidence type="ECO:0000313" key="1">
    <source>
        <dbReference type="EMBL" id="MCE3049555.1"/>
    </source>
</evidence>
<proteinExistence type="predicted"/>
<organism evidence="1 2">
    <name type="scientific">Datura stramonium</name>
    <name type="common">Jimsonweed</name>
    <name type="synonym">Common thornapple</name>
    <dbReference type="NCBI Taxonomy" id="4076"/>
    <lineage>
        <taxon>Eukaryota</taxon>
        <taxon>Viridiplantae</taxon>
        <taxon>Streptophyta</taxon>
        <taxon>Embryophyta</taxon>
        <taxon>Tracheophyta</taxon>
        <taxon>Spermatophyta</taxon>
        <taxon>Magnoliopsida</taxon>
        <taxon>eudicotyledons</taxon>
        <taxon>Gunneridae</taxon>
        <taxon>Pentapetalae</taxon>
        <taxon>asterids</taxon>
        <taxon>lamiids</taxon>
        <taxon>Solanales</taxon>
        <taxon>Solanaceae</taxon>
        <taxon>Solanoideae</taxon>
        <taxon>Datureae</taxon>
        <taxon>Datura</taxon>
    </lineage>
</organism>
<dbReference type="EMBL" id="JACEIK010006974">
    <property type="protein sequence ID" value="MCE3049555.1"/>
    <property type="molecule type" value="Genomic_DNA"/>
</dbReference>